<dbReference type="RefSeq" id="WP_125479083.1">
    <property type="nucleotide sequence ID" value="NZ_RSFW01000009.1"/>
</dbReference>
<dbReference type="GO" id="GO:0006433">
    <property type="term" value="P:prolyl-tRNA aminoacylation"/>
    <property type="evidence" value="ECO:0007669"/>
    <property type="project" value="UniProtKB-UniRule"/>
</dbReference>
<dbReference type="FunFam" id="3.40.50.800:FF:000011">
    <property type="entry name" value="Proline--tRNA ligase"/>
    <property type="match status" value="1"/>
</dbReference>
<protein>
    <recommendedName>
        <fullName evidence="10">Proline--tRNA ligase</fullName>
        <ecNumber evidence="10">6.1.1.15</ecNumber>
    </recommendedName>
    <alternativeName>
        <fullName evidence="10">Prolyl-tRNA synthetase</fullName>
        <shortName evidence="10">ProRS</shortName>
    </alternativeName>
</protein>
<dbReference type="PROSITE" id="PS50862">
    <property type="entry name" value="AA_TRNA_LIGASE_II"/>
    <property type="match status" value="1"/>
</dbReference>
<dbReference type="NCBIfam" id="TIGR00409">
    <property type="entry name" value="proS_fam_II"/>
    <property type="match status" value="1"/>
</dbReference>
<dbReference type="FunFam" id="3.30.930.10:FF:000043">
    <property type="entry name" value="Proline--tRNA ligase"/>
    <property type="match status" value="1"/>
</dbReference>
<dbReference type="InterPro" id="IPR007214">
    <property type="entry name" value="YbaK/aa-tRNA-synth-assoc-dom"/>
</dbReference>
<dbReference type="InterPro" id="IPR044140">
    <property type="entry name" value="ProRS_anticodon_short"/>
</dbReference>
<dbReference type="GO" id="GO:0016740">
    <property type="term" value="F:transferase activity"/>
    <property type="evidence" value="ECO:0007669"/>
    <property type="project" value="UniProtKB-ARBA"/>
</dbReference>
<comment type="caution">
    <text evidence="12">The sequence shown here is derived from an EMBL/GenBank/DDBJ whole genome shotgun (WGS) entry which is preliminary data.</text>
</comment>
<dbReference type="SUPFAM" id="SSF55681">
    <property type="entry name" value="Class II aaRS and biotin synthetases"/>
    <property type="match status" value="1"/>
</dbReference>
<gene>
    <name evidence="10" type="primary">proS</name>
    <name evidence="12" type="ORF">EJA10_05865</name>
</gene>
<dbReference type="GO" id="GO:0140096">
    <property type="term" value="F:catalytic activity, acting on a protein"/>
    <property type="evidence" value="ECO:0007669"/>
    <property type="project" value="UniProtKB-ARBA"/>
</dbReference>
<evidence type="ECO:0000256" key="10">
    <source>
        <dbReference type="HAMAP-Rule" id="MF_01569"/>
    </source>
</evidence>
<dbReference type="GO" id="GO:0005524">
    <property type="term" value="F:ATP binding"/>
    <property type="evidence" value="ECO:0007669"/>
    <property type="project" value="UniProtKB-UniRule"/>
</dbReference>
<comment type="similarity">
    <text evidence="10">Belongs to the class-II aminoacyl-tRNA synthetase family. ProS type 1 subfamily.</text>
</comment>
<evidence type="ECO:0000256" key="8">
    <source>
        <dbReference type="ARBA" id="ARBA00023146"/>
    </source>
</evidence>
<dbReference type="EMBL" id="RSFW01000009">
    <property type="protein sequence ID" value="RSD27989.1"/>
    <property type="molecule type" value="Genomic_DNA"/>
</dbReference>
<evidence type="ECO:0000313" key="12">
    <source>
        <dbReference type="EMBL" id="RSD27989.1"/>
    </source>
</evidence>
<dbReference type="InterPro" id="IPR036754">
    <property type="entry name" value="YbaK/aa-tRNA-synt-asso_dom_sf"/>
</dbReference>
<organism evidence="12 13">
    <name type="scientific">Mesobacillus subterraneus</name>
    <dbReference type="NCBI Taxonomy" id="285983"/>
    <lineage>
        <taxon>Bacteria</taxon>
        <taxon>Bacillati</taxon>
        <taxon>Bacillota</taxon>
        <taxon>Bacilli</taxon>
        <taxon>Bacillales</taxon>
        <taxon>Bacillaceae</taxon>
        <taxon>Mesobacillus</taxon>
    </lineage>
</organism>
<dbReference type="PRINTS" id="PR01046">
    <property type="entry name" value="TRNASYNTHPRO"/>
</dbReference>
<dbReference type="Pfam" id="PF03129">
    <property type="entry name" value="HGTP_anticodon"/>
    <property type="match status" value="1"/>
</dbReference>
<dbReference type="Proteomes" id="UP000279911">
    <property type="component" value="Unassembled WGS sequence"/>
</dbReference>
<dbReference type="OrthoDB" id="9809052at2"/>
<feature type="domain" description="Aminoacyl-transfer RNA synthetases class-II family profile" evidence="11">
    <location>
        <begin position="38"/>
        <end position="464"/>
    </location>
</feature>
<dbReference type="AlphaFoldDB" id="A0A427TUC4"/>
<keyword evidence="8 10" id="KW-0030">Aminoacyl-tRNA synthetase</keyword>
<name>A0A427TUC4_9BACI</name>
<dbReference type="CDD" id="cd04334">
    <property type="entry name" value="ProRS-INS"/>
    <property type="match status" value="1"/>
</dbReference>
<dbReference type="InterPro" id="IPR023717">
    <property type="entry name" value="Pro-tRNA-Synthase_IIa_type1"/>
</dbReference>
<dbReference type="Gene3D" id="3.40.50.800">
    <property type="entry name" value="Anticodon-binding domain"/>
    <property type="match status" value="1"/>
</dbReference>
<keyword evidence="3 10" id="KW-0963">Cytoplasm</keyword>
<evidence type="ECO:0000256" key="6">
    <source>
        <dbReference type="ARBA" id="ARBA00022840"/>
    </source>
</evidence>
<reference evidence="13" key="1">
    <citation type="submission" date="2018-12" db="EMBL/GenBank/DDBJ databases">
        <title>Bacillus chawlae sp. nov., Bacillus glennii sp. nov., and Bacillus saganii sp. nov. Isolated from the Vehicle Assembly Building at Kennedy Space Center where the Viking Spacecraft were Assembled.</title>
        <authorList>
            <person name="Seuylemezian A."/>
            <person name="Vaishampayan P."/>
        </authorList>
    </citation>
    <scope>NUCLEOTIDE SEQUENCE [LARGE SCALE GENOMIC DNA]</scope>
    <source>
        <strain evidence="13">DSM 13966</strain>
    </source>
</reference>
<evidence type="ECO:0000256" key="7">
    <source>
        <dbReference type="ARBA" id="ARBA00022917"/>
    </source>
</evidence>
<comment type="catalytic activity">
    <reaction evidence="9 10">
        <text>tRNA(Pro) + L-proline + ATP = L-prolyl-tRNA(Pro) + AMP + diphosphate</text>
        <dbReference type="Rhea" id="RHEA:14305"/>
        <dbReference type="Rhea" id="RHEA-COMP:9700"/>
        <dbReference type="Rhea" id="RHEA-COMP:9702"/>
        <dbReference type="ChEBI" id="CHEBI:30616"/>
        <dbReference type="ChEBI" id="CHEBI:33019"/>
        <dbReference type="ChEBI" id="CHEBI:60039"/>
        <dbReference type="ChEBI" id="CHEBI:78442"/>
        <dbReference type="ChEBI" id="CHEBI:78532"/>
        <dbReference type="ChEBI" id="CHEBI:456215"/>
        <dbReference type="EC" id="6.1.1.15"/>
    </reaction>
</comment>
<dbReference type="InterPro" id="IPR004500">
    <property type="entry name" value="Pro-tRNA-synth_IIa_bac-type"/>
</dbReference>
<comment type="subunit">
    <text evidence="2 10">Homodimer.</text>
</comment>
<evidence type="ECO:0000256" key="1">
    <source>
        <dbReference type="ARBA" id="ARBA00004496"/>
    </source>
</evidence>
<keyword evidence="7 10" id="KW-0648">Protein biosynthesis</keyword>
<keyword evidence="4 10" id="KW-0436">Ligase</keyword>
<comment type="subcellular location">
    <subcellularLocation>
        <location evidence="1 10">Cytoplasm</location>
    </subcellularLocation>
</comment>
<sequence>MKQSMSLIPTLREVPSDAEVKSHQLLLRAGFIRQNASGVYTYMPLGRKVLQKVEAIIREEMNNAGASELFMPALQQAELWQESGRWYSYGPELMRLRDRHDREFALGATHEEVITSLVRDEVKSYKRLPLTLYQIQTKFRDEKRPRFGLLRGREFIMKDAYSFHATKESLDEVYERIFQAYSNVFRRCGLNFRAVIADSGAMGGKDTHEFMVLSDIGEDTIAYSDTSNYAANIEMAPVTAVYEKSSASAMELEKVHTENKKTIEEVSSFLQAEDKDCIKSLLFAVDDRHVLVLVRGDHEVNDIKLKNYLEASSVELADANTTKEILGCTVGSLGPIGVEKVEVIADHAVEAIVNGVCGANEEDYHYKNVNPERDFKVNAYADLRFIKEGDPSPDGEGTIVFAKGIEVGHVFKLGTRYSEAMNAVFLDENGRTQPMIMGCYGIGVSRTMAAVAEQFNDENGLVWPTNISPFDLHLIAVNMKDSAQKELAEELYSSLQAAGMEVLLDDRQERPGVKFADSDLIGLPVRVTVGKKASEGIVEVKIRKNGEMQEVHKDDLAAALKNILQEL</sequence>
<dbReference type="PANTHER" id="PTHR42753">
    <property type="entry name" value="MITOCHONDRIAL RIBOSOME PROTEIN L39/PROLYL-TRNA LIGASE FAMILY MEMBER"/>
    <property type="match status" value="1"/>
</dbReference>
<evidence type="ECO:0000256" key="3">
    <source>
        <dbReference type="ARBA" id="ARBA00022490"/>
    </source>
</evidence>
<dbReference type="Pfam" id="PF00587">
    <property type="entry name" value="tRNA-synt_2b"/>
    <property type="match status" value="1"/>
</dbReference>
<dbReference type="STRING" id="285983.UB32_13250"/>
<evidence type="ECO:0000256" key="5">
    <source>
        <dbReference type="ARBA" id="ARBA00022741"/>
    </source>
</evidence>
<dbReference type="Gene3D" id="3.30.930.10">
    <property type="entry name" value="Bira Bifunctional Protein, Domain 2"/>
    <property type="match status" value="2"/>
</dbReference>
<proteinExistence type="inferred from homology"/>
<dbReference type="InterPro" id="IPR002316">
    <property type="entry name" value="Pro-tRNA-ligase_IIa"/>
</dbReference>
<dbReference type="EC" id="6.1.1.15" evidence="10"/>
<dbReference type="PANTHER" id="PTHR42753:SF2">
    <property type="entry name" value="PROLINE--TRNA LIGASE"/>
    <property type="match status" value="1"/>
</dbReference>
<evidence type="ECO:0000256" key="2">
    <source>
        <dbReference type="ARBA" id="ARBA00011738"/>
    </source>
</evidence>
<evidence type="ECO:0000256" key="9">
    <source>
        <dbReference type="ARBA" id="ARBA00047671"/>
    </source>
</evidence>
<dbReference type="HAMAP" id="MF_01569">
    <property type="entry name" value="Pro_tRNA_synth_type1"/>
    <property type="match status" value="1"/>
</dbReference>
<dbReference type="GO" id="GO:0004827">
    <property type="term" value="F:proline-tRNA ligase activity"/>
    <property type="evidence" value="ECO:0007669"/>
    <property type="project" value="UniProtKB-UniRule"/>
</dbReference>
<dbReference type="SUPFAM" id="SSF55826">
    <property type="entry name" value="YbaK/ProRS associated domain"/>
    <property type="match status" value="1"/>
</dbReference>
<dbReference type="NCBIfam" id="NF006625">
    <property type="entry name" value="PRK09194.1"/>
    <property type="match status" value="1"/>
</dbReference>
<evidence type="ECO:0000313" key="13">
    <source>
        <dbReference type="Proteomes" id="UP000279911"/>
    </source>
</evidence>
<evidence type="ECO:0000256" key="4">
    <source>
        <dbReference type="ARBA" id="ARBA00022598"/>
    </source>
</evidence>
<dbReference type="GO" id="GO:0005829">
    <property type="term" value="C:cytosol"/>
    <property type="evidence" value="ECO:0007669"/>
    <property type="project" value="TreeGrafter"/>
</dbReference>
<dbReference type="InterPro" id="IPR036621">
    <property type="entry name" value="Anticodon-bd_dom_sf"/>
</dbReference>
<dbReference type="SUPFAM" id="SSF52954">
    <property type="entry name" value="Class II aaRS ABD-related"/>
    <property type="match status" value="1"/>
</dbReference>
<comment type="function">
    <text evidence="10">Catalyzes the attachment of proline to tRNA(Pro) in a two-step reaction: proline is first activated by ATP to form Pro-AMP and then transferred to the acceptor end of tRNA(Pro). As ProRS can inadvertently accommodate and process non-cognate amino acids such as alanine and cysteine, to avoid such errors it has two additional distinct editing activities against alanine. One activity is designated as 'pretransfer' editing and involves the tRNA(Pro)-independent hydrolysis of activated Ala-AMP. The other activity is designated 'posttransfer' editing and involves deacylation of mischarged Ala-tRNA(Pro). The misacylated Cys-tRNA(Pro) is not edited by ProRS.</text>
</comment>
<accession>A0A427TUC4</accession>
<keyword evidence="6 10" id="KW-0067">ATP-binding</keyword>
<dbReference type="InterPro" id="IPR004154">
    <property type="entry name" value="Anticodon-bd"/>
</dbReference>
<dbReference type="CDD" id="cd00779">
    <property type="entry name" value="ProRS_core_prok"/>
    <property type="match status" value="1"/>
</dbReference>
<comment type="domain">
    <text evidence="10">Consists of three domains: the N-terminal catalytic domain, the editing domain and the C-terminal anticodon-binding domain.</text>
</comment>
<dbReference type="InterPro" id="IPR033730">
    <property type="entry name" value="ProRS_core_prok"/>
</dbReference>
<dbReference type="InterPro" id="IPR050062">
    <property type="entry name" value="Pro-tRNA_synthetase"/>
</dbReference>
<keyword evidence="5 10" id="KW-0547">Nucleotide-binding</keyword>
<dbReference type="Pfam" id="PF04073">
    <property type="entry name" value="tRNA_edit"/>
    <property type="match status" value="1"/>
</dbReference>
<dbReference type="FunFam" id="3.30.930.10:FF:000062">
    <property type="entry name" value="Proline--tRNA ligase"/>
    <property type="match status" value="1"/>
</dbReference>
<dbReference type="InterPro" id="IPR045864">
    <property type="entry name" value="aa-tRNA-synth_II/BPL/LPL"/>
</dbReference>
<dbReference type="CDD" id="cd00861">
    <property type="entry name" value="ProRS_anticodon_short"/>
    <property type="match status" value="1"/>
</dbReference>
<dbReference type="InterPro" id="IPR002314">
    <property type="entry name" value="aa-tRNA-synt_IIb"/>
</dbReference>
<dbReference type="GO" id="GO:0002161">
    <property type="term" value="F:aminoacyl-tRNA deacylase activity"/>
    <property type="evidence" value="ECO:0007669"/>
    <property type="project" value="InterPro"/>
</dbReference>
<dbReference type="PIRSF" id="PIRSF001535">
    <property type="entry name" value="ProRS_1"/>
    <property type="match status" value="1"/>
</dbReference>
<dbReference type="InterPro" id="IPR006195">
    <property type="entry name" value="aa-tRNA-synth_II"/>
</dbReference>
<evidence type="ECO:0000259" key="11">
    <source>
        <dbReference type="PROSITE" id="PS50862"/>
    </source>
</evidence>